<dbReference type="Gene3D" id="3.10.129.10">
    <property type="entry name" value="Hotdog Thioesterase"/>
    <property type="match status" value="1"/>
</dbReference>
<feature type="domain" description="Thioesterase" evidence="3">
    <location>
        <begin position="26"/>
        <end position="102"/>
    </location>
</feature>
<dbReference type="GO" id="GO:0005829">
    <property type="term" value="C:cytosol"/>
    <property type="evidence" value="ECO:0007669"/>
    <property type="project" value="TreeGrafter"/>
</dbReference>
<organism evidence="4 5">
    <name type="scientific">Corynebacterium meridianum</name>
    <dbReference type="NCBI Taxonomy" id="2765363"/>
    <lineage>
        <taxon>Bacteria</taxon>
        <taxon>Bacillati</taxon>
        <taxon>Actinomycetota</taxon>
        <taxon>Actinomycetes</taxon>
        <taxon>Mycobacteriales</taxon>
        <taxon>Corynebacteriaceae</taxon>
        <taxon>Corynebacterium</taxon>
    </lineage>
</organism>
<evidence type="ECO:0000313" key="4">
    <source>
        <dbReference type="EMBL" id="MBI8988662.1"/>
    </source>
</evidence>
<dbReference type="CDD" id="cd03443">
    <property type="entry name" value="PaaI_thioesterase"/>
    <property type="match status" value="1"/>
</dbReference>
<keyword evidence="5" id="KW-1185">Reference proteome</keyword>
<dbReference type="RefSeq" id="WP_198737822.1">
    <property type="nucleotide sequence ID" value="NZ_JAEIOS010000010.1"/>
</dbReference>
<dbReference type="InterPro" id="IPR003736">
    <property type="entry name" value="PAAI_dom"/>
</dbReference>
<dbReference type="AlphaFoldDB" id="A0A934HXZ8"/>
<comment type="similarity">
    <text evidence="1">Belongs to the thioesterase PaaI family.</text>
</comment>
<evidence type="ECO:0000259" key="3">
    <source>
        <dbReference type="Pfam" id="PF03061"/>
    </source>
</evidence>
<dbReference type="EMBL" id="JAEIOS010000010">
    <property type="protein sequence ID" value="MBI8988662.1"/>
    <property type="molecule type" value="Genomic_DNA"/>
</dbReference>
<dbReference type="InterPro" id="IPR006683">
    <property type="entry name" value="Thioestr_dom"/>
</dbReference>
<comment type="caution">
    <text evidence="4">The sequence shown here is derived from an EMBL/GenBank/DDBJ whole genome shotgun (WGS) entry which is preliminary data.</text>
</comment>
<gene>
    <name evidence="4" type="ORF">JDV75_02625</name>
</gene>
<protein>
    <submittedName>
        <fullName evidence="4">PaaI family thioesterase</fullName>
    </submittedName>
</protein>
<dbReference type="PANTHER" id="PTHR43240:SF5">
    <property type="entry name" value="1,4-DIHYDROXY-2-NAPHTHOYL-COA THIOESTERASE 1"/>
    <property type="match status" value="1"/>
</dbReference>
<name>A0A934HXZ8_9CORY</name>
<keyword evidence="2" id="KW-0378">Hydrolase</keyword>
<dbReference type="Pfam" id="PF03061">
    <property type="entry name" value="4HBT"/>
    <property type="match status" value="1"/>
</dbReference>
<evidence type="ECO:0000256" key="1">
    <source>
        <dbReference type="ARBA" id="ARBA00008324"/>
    </source>
</evidence>
<evidence type="ECO:0000313" key="5">
    <source>
        <dbReference type="Proteomes" id="UP000645966"/>
    </source>
</evidence>
<dbReference type="GO" id="GO:0061522">
    <property type="term" value="F:1,4-dihydroxy-2-naphthoyl-CoA thioesterase activity"/>
    <property type="evidence" value="ECO:0007669"/>
    <property type="project" value="TreeGrafter"/>
</dbReference>
<sequence length="117" mass="12151">MGIEVLEQSAEKVVARIPIDGNRQSHGVLHGGAMIALGEAAAGWGALIYASSFGRAAVGVDINATHHRSGVSGYATATATAIRLGRTLATYEVVVLNDEGKRLSTIRVTNAIIEPRG</sequence>
<dbReference type="Proteomes" id="UP000645966">
    <property type="component" value="Unassembled WGS sequence"/>
</dbReference>
<dbReference type="InterPro" id="IPR029069">
    <property type="entry name" value="HotDog_dom_sf"/>
</dbReference>
<dbReference type="NCBIfam" id="TIGR00369">
    <property type="entry name" value="unchar_dom_1"/>
    <property type="match status" value="1"/>
</dbReference>
<dbReference type="PANTHER" id="PTHR43240">
    <property type="entry name" value="1,4-DIHYDROXY-2-NAPHTHOYL-COA THIOESTERASE 1"/>
    <property type="match status" value="1"/>
</dbReference>
<proteinExistence type="inferred from homology"/>
<accession>A0A934HXZ8</accession>
<reference evidence="4" key="1">
    <citation type="submission" date="2020-12" db="EMBL/GenBank/DDBJ databases">
        <title>Genome public.</title>
        <authorList>
            <person name="Sun Q."/>
        </authorList>
    </citation>
    <scope>NUCLEOTIDE SEQUENCE</scope>
    <source>
        <strain evidence="4">CCM 8863</strain>
    </source>
</reference>
<dbReference type="SUPFAM" id="SSF54637">
    <property type="entry name" value="Thioesterase/thiol ester dehydrase-isomerase"/>
    <property type="match status" value="1"/>
</dbReference>
<evidence type="ECO:0000256" key="2">
    <source>
        <dbReference type="ARBA" id="ARBA00022801"/>
    </source>
</evidence>